<keyword evidence="8" id="KW-1185">Reference proteome</keyword>
<feature type="compositionally biased region" description="Polar residues" evidence="5">
    <location>
        <begin position="910"/>
        <end position="919"/>
    </location>
</feature>
<dbReference type="PANTHER" id="PTHR11785">
    <property type="entry name" value="AMINO ACID TRANSPORTER"/>
    <property type="match status" value="1"/>
</dbReference>
<comment type="caution">
    <text evidence="7">The sequence shown here is derived from an EMBL/GenBank/DDBJ whole genome shotgun (WGS) entry which is preliminary data.</text>
</comment>
<dbReference type="AlphaFoldDB" id="A0AAN6Y0M4"/>
<feature type="transmembrane region" description="Helical" evidence="6">
    <location>
        <begin position="385"/>
        <end position="405"/>
    </location>
</feature>
<feature type="transmembrane region" description="Helical" evidence="6">
    <location>
        <begin position="574"/>
        <end position="599"/>
    </location>
</feature>
<evidence type="ECO:0000313" key="7">
    <source>
        <dbReference type="EMBL" id="KAK4210058.1"/>
    </source>
</evidence>
<keyword evidence="3 6" id="KW-1133">Transmembrane helix</keyword>
<feature type="transmembrane region" description="Helical" evidence="6">
    <location>
        <begin position="461"/>
        <end position="481"/>
    </location>
</feature>
<feature type="region of interest" description="Disordered" evidence="5">
    <location>
        <begin position="663"/>
        <end position="697"/>
    </location>
</feature>
<evidence type="ECO:0000256" key="4">
    <source>
        <dbReference type="ARBA" id="ARBA00023136"/>
    </source>
</evidence>
<accession>A0AAN6Y0M4</accession>
<organism evidence="7 8">
    <name type="scientific">Rhypophila decipiens</name>
    <dbReference type="NCBI Taxonomy" id="261697"/>
    <lineage>
        <taxon>Eukaryota</taxon>
        <taxon>Fungi</taxon>
        <taxon>Dikarya</taxon>
        <taxon>Ascomycota</taxon>
        <taxon>Pezizomycotina</taxon>
        <taxon>Sordariomycetes</taxon>
        <taxon>Sordariomycetidae</taxon>
        <taxon>Sordariales</taxon>
        <taxon>Naviculisporaceae</taxon>
        <taxon>Rhypophila</taxon>
    </lineage>
</organism>
<name>A0AAN6Y0M4_9PEZI</name>
<feature type="transmembrane region" description="Helical" evidence="6">
    <location>
        <begin position="233"/>
        <end position="255"/>
    </location>
</feature>
<comment type="subcellular location">
    <subcellularLocation>
        <location evidence="1">Membrane</location>
        <topology evidence="1">Multi-pass membrane protein</topology>
    </subcellularLocation>
</comment>
<dbReference type="Pfam" id="PF13520">
    <property type="entry name" value="AA_permease_2"/>
    <property type="match status" value="1"/>
</dbReference>
<gene>
    <name evidence="7" type="ORF">QBC37DRAFT_429291</name>
</gene>
<dbReference type="Proteomes" id="UP001301769">
    <property type="component" value="Unassembled WGS sequence"/>
</dbReference>
<sequence>MASFRGPTRPLGPTAPAASSYGRPVQQQSESGPPVFRSDLLDELQRTVNHNAIVNDAPAPQFRLGYFDVAFLVINRMIGTGIFNSPTTVIKGTQSAGAALLLWFFGIFYALAGVHVYIEYGLSVPRFVIEGVEQAVPRSGGDLHYLQFVYRWLYYKKDTVLYSGCLYGISFIVIGNMASNCINFGSRVLQAANPGATPDNGGVRGVAIAAAAFACVIHAVSRRGGILLNNFLALVKVGILLIIIITTLAVVGGAVKDSNGDKVPNVFGQNLDPKVAFNPPVDPALGVPGVDQGSANGYAAAFLSIIFAYSGFDQNNYVLGEIARPRRIFPRATSFGVLLVAVLYMIVNVCYMAVVPAHEQSSDVIALLFFRKAFDFAGPGVADRIFNAFLALSSFGNIIVMTYTASRMKQEIAKQGFLPFRKFLGQNIDLSVGRFMLFLRKRGWNLPRWLKPEQHQEPTPVGALTLHLASCIVLIFATYGVSPANAYDLLNGLYSYVSNAFFGSFLALGILILRTRGPPATESAKTKGYRESFNPESPTYDARYGFGGHGDAGSPTFETSPPRQSWRSMTGKSVIAWLSVLCACIYLVGNAFPMLALWIPNTAKFTAGGVQWWIVPGLSFIILGFSSAWWVGFLCIARYREKHQQKNLIYEVRPEFAWADPIGDGDESGSDADHGHDHHHGRGFSDSLTRAERRQRDGGKVLVKETVLFSWEGGEMHMFHSAPHLPVDYAEQLMQQPDRVAFSRPQHGDTTHGARLQRRNHHPQPASKDWRHEQAAAPPPRVNEFAGTDFEGFGPPSPLSPTQRGDPQPGEQYPQRQYHQARAISLSPSQSVSDFGETDYDDIGPTAPPPVRRSGQMAQTSGQARKVLNTQAKEFAGTDFEDMAPPPAQQTRFGAGSQVSTEQARYGAVSSPTTVTRPQVSEFVGTDFEDFAPPTARREAGARGTQQERYDDWA</sequence>
<dbReference type="GO" id="GO:0016020">
    <property type="term" value="C:membrane"/>
    <property type="evidence" value="ECO:0007669"/>
    <property type="project" value="UniProtKB-SubCell"/>
</dbReference>
<feature type="transmembrane region" description="Helical" evidence="6">
    <location>
        <begin position="611"/>
        <end position="636"/>
    </location>
</feature>
<feature type="region of interest" description="Disordered" evidence="5">
    <location>
        <begin position="879"/>
        <end position="954"/>
    </location>
</feature>
<keyword evidence="4 6" id="KW-0472">Membrane</keyword>
<evidence type="ECO:0000256" key="2">
    <source>
        <dbReference type="ARBA" id="ARBA00022692"/>
    </source>
</evidence>
<feature type="transmembrane region" description="Helical" evidence="6">
    <location>
        <begin position="95"/>
        <end position="118"/>
    </location>
</feature>
<dbReference type="PANTHER" id="PTHR11785:SF353">
    <property type="entry name" value="METHIONINE TRANSPORTER (EUROFUNG)"/>
    <property type="match status" value="1"/>
</dbReference>
<feature type="transmembrane region" description="Helical" evidence="6">
    <location>
        <begin position="202"/>
        <end position="221"/>
    </location>
</feature>
<evidence type="ECO:0000256" key="1">
    <source>
        <dbReference type="ARBA" id="ARBA00004141"/>
    </source>
</evidence>
<reference evidence="7" key="1">
    <citation type="journal article" date="2023" name="Mol. Phylogenet. Evol.">
        <title>Genome-scale phylogeny and comparative genomics of the fungal order Sordariales.</title>
        <authorList>
            <person name="Hensen N."/>
            <person name="Bonometti L."/>
            <person name="Westerberg I."/>
            <person name="Brannstrom I.O."/>
            <person name="Guillou S."/>
            <person name="Cros-Aarteil S."/>
            <person name="Calhoun S."/>
            <person name="Haridas S."/>
            <person name="Kuo A."/>
            <person name="Mondo S."/>
            <person name="Pangilinan J."/>
            <person name="Riley R."/>
            <person name="LaButti K."/>
            <person name="Andreopoulos B."/>
            <person name="Lipzen A."/>
            <person name="Chen C."/>
            <person name="Yan M."/>
            <person name="Daum C."/>
            <person name="Ng V."/>
            <person name="Clum A."/>
            <person name="Steindorff A."/>
            <person name="Ohm R.A."/>
            <person name="Martin F."/>
            <person name="Silar P."/>
            <person name="Natvig D.O."/>
            <person name="Lalanne C."/>
            <person name="Gautier V."/>
            <person name="Ament-Velasquez S.L."/>
            <person name="Kruys A."/>
            <person name="Hutchinson M.I."/>
            <person name="Powell A.J."/>
            <person name="Barry K."/>
            <person name="Miller A.N."/>
            <person name="Grigoriev I.V."/>
            <person name="Debuchy R."/>
            <person name="Gladieux P."/>
            <person name="Hiltunen Thoren M."/>
            <person name="Johannesson H."/>
        </authorList>
    </citation>
    <scope>NUCLEOTIDE SEQUENCE</scope>
    <source>
        <strain evidence="7">PSN293</strain>
    </source>
</reference>
<feature type="region of interest" description="Disordered" evidence="5">
    <location>
        <begin position="742"/>
        <end position="864"/>
    </location>
</feature>
<keyword evidence="2 6" id="KW-0812">Transmembrane</keyword>
<feature type="transmembrane region" description="Helical" evidence="6">
    <location>
        <begin position="295"/>
        <end position="312"/>
    </location>
</feature>
<proteinExistence type="predicted"/>
<evidence type="ECO:0000313" key="8">
    <source>
        <dbReference type="Proteomes" id="UP001301769"/>
    </source>
</evidence>
<feature type="compositionally biased region" description="Polar residues" evidence="5">
    <location>
        <begin position="889"/>
        <end position="903"/>
    </location>
</feature>
<feature type="region of interest" description="Disordered" evidence="5">
    <location>
        <begin position="1"/>
        <end position="33"/>
    </location>
</feature>
<evidence type="ECO:0000256" key="5">
    <source>
        <dbReference type="SAM" id="MobiDB-lite"/>
    </source>
</evidence>
<evidence type="ECO:0000256" key="6">
    <source>
        <dbReference type="SAM" id="Phobius"/>
    </source>
</evidence>
<evidence type="ECO:0000256" key="3">
    <source>
        <dbReference type="ARBA" id="ARBA00022989"/>
    </source>
</evidence>
<feature type="transmembrane region" description="Helical" evidence="6">
    <location>
        <begin position="160"/>
        <end position="182"/>
    </location>
</feature>
<feature type="transmembrane region" description="Helical" evidence="6">
    <location>
        <begin position="332"/>
        <end position="354"/>
    </location>
</feature>
<dbReference type="EMBL" id="MU858185">
    <property type="protein sequence ID" value="KAK4210058.1"/>
    <property type="molecule type" value="Genomic_DNA"/>
</dbReference>
<dbReference type="Gene3D" id="1.20.1740.10">
    <property type="entry name" value="Amino acid/polyamine transporter I"/>
    <property type="match status" value="1"/>
</dbReference>
<dbReference type="InterPro" id="IPR050598">
    <property type="entry name" value="AminoAcid_Transporter"/>
</dbReference>
<protein>
    <submittedName>
        <fullName evidence="7">Amino acid permease-domain-containing protein</fullName>
    </submittedName>
</protein>
<reference evidence="7" key="2">
    <citation type="submission" date="2023-05" db="EMBL/GenBank/DDBJ databases">
        <authorList>
            <consortium name="Lawrence Berkeley National Laboratory"/>
            <person name="Steindorff A."/>
            <person name="Hensen N."/>
            <person name="Bonometti L."/>
            <person name="Westerberg I."/>
            <person name="Brannstrom I.O."/>
            <person name="Guillou S."/>
            <person name="Cros-Aarteil S."/>
            <person name="Calhoun S."/>
            <person name="Haridas S."/>
            <person name="Kuo A."/>
            <person name="Mondo S."/>
            <person name="Pangilinan J."/>
            <person name="Riley R."/>
            <person name="Labutti K."/>
            <person name="Andreopoulos B."/>
            <person name="Lipzen A."/>
            <person name="Chen C."/>
            <person name="Yanf M."/>
            <person name="Daum C."/>
            <person name="Ng V."/>
            <person name="Clum A."/>
            <person name="Ohm R."/>
            <person name="Martin F."/>
            <person name="Silar P."/>
            <person name="Natvig D."/>
            <person name="Lalanne C."/>
            <person name="Gautier V."/>
            <person name="Ament-Velasquez S.L."/>
            <person name="Kruys A."/>
            <person name="Hutchinson M.I."/>
            <person name="Powell A.J."/>
            <person name="Barry K."/>
            <person name="Miller A.N."/>
            <person name="Grigoriev I.V."/>
            <person name="Debuchy R."/>
            <person name="Gladieux P."/>
            <person name="Thoren M.H."/>
            <person name="Johannesson H."/>
        </authorList>
    </citation>
    <scope>NUCLEOTIDE SEQUENCE</scope>
    <source>
        <strain evidence="7">PSN293</strain>
    </source>
</reference>
<dbReference type="InterPro" id="IPR002293">
    <property type="entry name" value="AA/rel_permease1"/>
</dbReference>
<feature type="transmembrane region" description="Helical" evidence="6">
    <location>
        <begin position="493"/>
        <end position="513"/>
    </location>
</feature>
<feature type="compositionally biased region" description="Basic and acidic residues" evidence="5">
    <location>
        <begin position="936"/>
        <end position="954"/>
    </location>
</feature>
<dbReference type="GO" id="GO:0015179">
    <property type="term" value="F:L-amino acid transmembrane transporter activity"/>
    <property type="evidence" value="ECO:0007669"/>
    <property type="project" value="TreeGrafter"/>
</dbReference>